<proteinExistence type="predicted"/>
<organism evidence="2 3">
    <name type="scientific">Rotaria magnacalcarata</name>
    <dbReference type="NCBI Taxonomy" id="392030"/>
    <lineage>
        <taxon>Eukaryota</taxon>
        <taxon>Metazoa</taxon>
        <taxon>Spiralia</taxon>
        <taxon>Gnathifera</taxon>
        <taxon>Rotifera</taxon>
        <taxon>Eurotatoria</taxon>
        <taxon>Bdelloidea</taxon>
        <taxon>Philodinida</taxon>
        <taxon>Philodinidae</taxon>
        <taxon>Rotaria</taxon>
    </lineage>
</organism>
<reference evidence="2" key="1">
    <citation type="submission" date="2021-02" db="EMBL/GenBank/DDBJ databases">
        <authorList>
            <person name="Nowell W R."/>
        </authorList>
    </citation>
    <scope>NUCLEOTIDE SEQUENCE</scope>
</reference>
<sequence>MTVLPEIINQASLNSTSNVNEDKELARISYYNRTTNIHSWLTAIKSIFIDLKYGETMWANKAKYYLLDLAAQFVYINDDRMITWKSFRRFHHCCYIFLLLLTMSIVKSSKTKDQLLLSGHRYRRANKSQTIYDETFDVLYLKMYLNVLNQ</sequence>
<dbReference type="AlphaFoldDB" id="A0A816UTZ8"/>
<comment type="caution">
    <text evidence="2">The sequence shown here is derived from an EMBL/GenBank/DDBJ whole genome shotgun (WGS) entry which is preliminary data.</text>
</comment>
<dbReference type="Proteomes" id="UP000663824">
    <property type="component" value="Unassembled WGS sequence"/>
</dbReference>
<dbReference type="EMBL" id="CAJNRF010008913">
    <property type="protein sequence ID" value="CAF2105868.1"/>
    <property type="molecule type" value="Genomic_DNA"/>
</dbReference>
<name>A0A816UTZ8_9BILA</name>
<protein>
    <submittedName>
        <fullName evidence="2">Uncharacterized protein</fullName>
    </submittedName>
</protein>
<gene>
    <name evidence="1" type="ORF">MBJ925_LOCUS6326</name>
    <name evidence="2" type="ORF">WKI299_LOCUS21334</name>
</gene>
<accession>A0A816UTZ8</accession>
<evidence type="ECO:0000313" key="2">
    <source>
        <dbReference type="EMBL" id="CAF2105868.1"/>
    </source>
</evidence>
<evidence type="ECO:0000313" key="1">
    <source>
        <dbReference type="EMBL" id="CAF1960185.1"/>
    </source>
</evidence>
<dbReference type="EMBL" id="CAJNRE010001857">
    <property type="protein sequence ID" value="CAF1960185.1"/>
    <property type="molecule type" value="Genomic_DNA"/>
</dbReference>
<dbReference type="Proteomes" id="UP000663856">
    <property type="component" value="Unassembled WGS sequence"/>
</dbReference>
<evidence type="ECO:0000313" key="3">
    <source>
        <dbReference type="Proteomes" id="UP000663856"/>
    </source>
</evidence>